<evidence type="ECO:0000256" key="1">
    <source>
        <dbReference type="SAM" id="MobiDB-lite"/>
    </source>
</evidence>
<reference evidence="2" key="2">
    <citation type="journal article" date="2023" name="IMA Fungus">
        <title>Comparative genomic study of the Penicillium genus elucidates a diverse pangenome and 15 lateral gene transfer events.</title>
        <authorList>
            <person name="Petersen C."/>
            <person name="Sorensen T."/>
            <person name="Nielsen M.R."/>
            <person name="Sondergaard T.E."/>
            <person name="Sorensen J.L."/>
            <person name="Fitzpatrick D.A."/>
            <person name="Frisvad J.C."/>
            <person name="Nielsen K.L."/>
        </authorList>
    </citation>
    <scope>NUCLEOTIDE SEQUENCE</scope>
    <source>
        <strain evidence="2">IBT 34128</strain>
    </source>
</reference>
<dbReference type="GeneID" id="81396616"/>
<feature type="region of interest" description="Disordered" evidence="1">
    <location>
        <begin position="188"/>
        <end position="223"/>
    </location>
</feature>
<evidence type="ECO:0000313" key="3">
    <source>
        <dbReference type="Proteomes" id="UP001141434"/>
    </source>
</evidence>
<dbReference type="EMBL" id="JAPMSZ010000009">
    <property type="protein sequence ID" value="KAJ5092050.1"/>
    <property type="molecule type" value="Genomic_DNA"/>
</dbReference>
<dbReference type="RefSeq" id="XP_056510247.1">
    <property type="nucleotide sequence ID" value="XM_056657447.1"/>
</dbReference>
<gene>
    <name evidence="2" type="ORF">NUU61_006920</name>
</gene>
<protein>
    <submittedName>
        <fullName evidence="2">Uncharacterized protein</fullName>
    </submittedName>
</protein>
<keyword evidence="3" id="KW-1185">Reference proteome</keyword>
<feature type="compositionally biased region" description="Basic residues" evidence="1">
    <location>
        <begin position="319"/>
        <end position="330"/>
    </location>
</feature>
<dbReference type="OrthoDB" id="5428259at2759"/>
<name>A0A9W9F240_9EURO</name>
<organism evidence="2 3">
    <name type="scientific">Penicillium alfredii</name>
    <dbReference type="NCBI Taxonomy" id="1506179"/>
    <lineage>
        <taxon>Eukaryota</taxon>
        <taxon>Fungi</taxon>
        <taxon>Dikarya</taxon>
        <taxon>Ascomycota</taxon>
        <taxon>Pezizomycotina</taxon>
        <taxon>Eurotiomycetes</taxon>
        <taxon>Eurotiomycetidae</taxon>
        <taxon>Eurotiales</taxon>
        <taxon>Aspergillaceae</taxon>
        <taxon>Penicillium</taxon>
    </lineage>
</organism>
<proteinExistence type="predicted"/>
<feature type="region of interest" description="Disordered" evidence="1">
    <location>
        <begin position="74"/>
        <end position="120"/>
    </location>
</feature>
<feature type="region of interest" description="Disordered" evidence="1">
    <location>
        <begin position="548"/>
        <end position="568"/>
    </location>
</feature>
<reference evidence="2" key="1">
    <citation type="submission" date="2022-11" db="EMBL/GenBank/DDBJ databases">
        <authorList>
            <person name="Petersen C."/>
        </authorList>
    </citation>
    <scope>NUCLEOTIDE SEQUENCE</scope>
    <source>
        <strain evidence="2">IBT 34128</strain>
    </source>
</reference>
<sequence>MDTDALQCIICPGQPDFSDVSHLLTHVASKAHLSHYFKLQVRSHQELQALELLDEYDHWYKVNNLAQMLSDRMTAKDARKKKAQGKTSNAHVPPARKQTHRTQPVEPSPRPTGSILDFLDPRLAGSSKDVKNDPETADVSFLSPYSTLATAAATDAHVTPRVNAAMCPKQPSNNSKSNTWPQVAYGSGTTLPVTPKRPQSGRIGEIPFDEDSPDPFVDRGGRSRTLDDAEVDKARAEEMARLKGVLWPGMDVFDSATQQMRRKRNQRKDSSVLKRMEATSLLVEPTELVFSPTGILRKQRVISGNVEDDSPLKGETPIPKRRPVRPKRGILRQGDPNVLRAQDRKRTRRAGHQGFDREADESDEETPGSPRPFRRLAGLNPSYAGDDGEFGLSAQAFGTRPRSAFTIFADEDRDKTNFKDQRLDTKLQLGTLTPARLFLDRKSDISGNHGSHTDHASLGKENIEPILNPQGRIDNPWHSPFSKRRDSVDTGYMPRYFSNEPSSVGFGAGDDHEKGAYRSNPLLAPSSKLAFYDNSGWPTMSYAASSEETISEDDQHDFSRLYLDSSAD</sequence>
<dbReference type="AlphaFoldDB" id="A0A9W9F240"/>
<evidence type="ECO:0000313" key="2">
    <source>
        <dbReference type="EMBL" id="KAJ5092050.1"/>
    </source>
</evidence>
<accession>A0A9W9F240</accession>
<feature type="region of interest" description="Disordered" evidence="1">
    <location>
        <begin position="306"/>
        <end position="381"/>
    </location>
</feature>
<comment type="caution">
    <text evidence="2">The sequence shown here is derived from an EMBL/GenBank/DDBJ whole genome shotgun (WGS) entry which is preliminary data.</text>
</comment>
<dbReference type="Proteomes" id="UP001141434">
    <property type="component" value="Unassembled WGS sequence"/>
</dbReference>